<organism evidence="4 5">
    <name type="scientific">Allosphingosinicella deserti</name>
    <dbReference type="NCBI Taxonomy" id="2116704"/>
    <lineage>
        <taxon>Bacteria</taxon>
        <taxon>Pseudomonadati</taxon>
        <taxon>Pseudomonadota</taxon>
        <taxon>Alphaproteobacteria</taxon>
        <taxon>Sphingomonadales</taxon>
        <taxon>Sphingomonadaceae</taxon>
        <taxon>Allosphingosinicella</taxon>
    </lineage>
</organism>
<dbReference type="SUPFAM" id="SSF55961">
    <property type="entry name" value="Bet v1-like"/>
    <property type="match status" value="1"/>
</dbReference>
<dbReference type="EMBL" id="PXYI01000009">
    <property type="protein sequence ID" value="PSJ37234.1"/>
    <property type="molecule type" value="Genomic_DNA"/>
</dbReference>
<evidence type="ECO:0000256" key="2">
    <source>
        <dbReference type="SAM" id="MobiDB-lite"/>
    </source>
</evidence>
<evidence type="ECO:0000313" key="4">
    <source>
        <dbReference type="EMBL" id="PSJ37234.1"/>
    </source>
</evidence>
<keyword evidence="4" id="KW-0830">Ubiquinone</keyword>
<dbReference type="PANTHER" id="PTHR12901:SF10">
    <property type="entry name" value="COENZYME Q-BINDING PROTEIN COQ10, MITOCHONDRIAL"/>
    <property type="match status" value="1"/>
</dbReference>
<evidence type="ECO:0000256" key="1">
    <source>
        <dbReference type="ARBA" id="ARBA00008918"/>
    </source>
</evidence>
<dbReference type="Proteomes" id="UP000241167">
    <property type="component" value="Unassembled WGS sequence"/>
</dbReference>
<name>A0A2P7QGX4_9SPHN</name>
<reference evidence="4 5" key="1">
    <citation type="submission" date="2018-03" db="EMBL/GenBank/DDBJ databases">
        <title>The draft genome of Sphingosinicella sp. GL-C-18.</title>
        <authorList>
            <person name="Liu L."/>
            <person name="Li L."/>
            <person name="Liang L."/>
            <person name="Zhang X."/>
            <person name="Wang T."/>
        </authorList>
    </citation>
    <scope>NUCLEOTIDE SEQUENCE [LARGE SCALE GENOMIC DNA]</scope>
    <source>
        <strain evidence="4 5">GL-C-18</strain>
    </source>
</reference>
<dbReference type="Gene3D" id="3.30.530.20">
    <property type="match status" value="1"/>
</dbReference>
<dbReference type="PANTHER" id="PTHR12901">
    <property type="entry name" value="SPERM PROTEIN HOMOLOG"/>
    <property type="match status" value="1"/>
</dbReference>
<comment type="caution">
    <text evidence="4">The sequence shown here is derived from an EMBL/GenBank/DDBJ whole genome shotgun (WGS) entry which is preliminary data.</text>
</comment>
<dbReference type="InterPro" id="IPR044996">
    <property type="entry name" value="COQ10-like"/>
</dbReference>
<sequence>MPRHSETRHLPYRPEQMFDLVADVKRYHEFLPWVAATRIRSDNETVMIADLVVGFKAIKESFTSRVNKQRPHDIKIDYVEGPLKYLRNDWHFEPDGHGGTKIDFCVDFAFRSRIFESLAGQMFDRALRRMIGAFEERAHQLYGPGGEEHSAAQADGATGISSSSAQSAA</sequence>
<dbReference type="Pfam" id="PF03364">
    <property type="entry name" value="Polyketide_cyc"/>
    <property type="match status" value="1"/>
</dbReference>
<protein>
    <submittedName>
        <fullName evidence="4">Ubiquinone-binding protein</fullName>
    </submittedName>
</protein>
<dbReference type="AlphaFoldDB" id="A0A2P7QGX4"/>
<feature type="domain" description="Coenzyme Q-binding protein COQ10 START" evidence="3">
    <location>
        <begin position="10"/>
        <end position="135"/>
    </location>
</feature>
<comment type="similarity">
    <text evidence="1">Belongs to the ribosome association toxin RatA family.</text>
</comment>
<evidence type="ECO:0000313" key="5">
    <source>
        <dbReference type="Proteomes" id="UP000241167"/>
    </source>
</evidence>
<dbReference type="GO" id="GO:0048039">
    <property type="term" value="F:ubiquinone binding"/>
    <property type="evidence" value="ECO:0007669"/>
    <property type="project" value="InterPro"/>
</dbReference>
<keyword evidence="5" id="KW-1185">Reference proteome</keyword>
<feature type="region of interest" description="Disordered" evidence="2">
    <location>
        <begin position="143"/>
        <end position="169"/>
    </location>
</feature>
<dbReference type="GO" id="GO:0045333">
    <property type="term" value="P:cellular respiration"/>
    <property type="evidence" value="ECO:0007669"/>
    <property type="project" value="InterPro"/>
</dbReference>
<dbReference type="CDD" id="cd07813">
    <property type="entry name" value="COQ10p_like"/>
    <property type="match status" value="1"/>
</dbReference>
<feature type="compositionally biased region" description="Polar residues" evidence="2">
    <location>
        <begin position="159"/>
        <end position="169"/>
    </location>
</feature>
<evidence type="ECO:0000259" key="3">
    <source>
        <dbReference type="Pfam" id="PF03364"/>
    </source>
</evidence>
<gene>
    <name evidence="4" type="ORF">C7I55_22130</name>
</gene>
<dbReference type="RefSeq" id="WP_106515224.1">
    <property type="nucleotide sequence ID" value="NZ_PXYI01000009.1"/>
</dbReference>
<accession>A0A2P7QGX4</accession>
<proteinExistence type="inferred from homology"/>
<dbReference type="OrthoDB" id="9804759at2"/>
<dbReference type="InterPro" id="IPR023393">
    <property type="entry name" value="START-like_dom_sf"/>
</dbReference>
<dbReference type="InterPro" id="IPR005031">
    <property type="entry name" value="COQ10_START"/>
</dbReference>